<comment type="subcellular location">
    <subcellularLocation>
        <location evidence="2">Plastid</location>
        <location evidence="2">Amyloplast</location>
    </subcellularLocation>
</comment>
<dbReference type="GO" id="GO:0019252">
    <property type="term" value="P:starch biosynthetic process"/>
    <property type="evidence" value="ECO:0007669"/>
    <property type="project" value="UniProtKB-UniPathway"/>
</dbReference>
<comment type="pathway">
    <text evidence="3">Glycan biosynthesis; starch biosynthesis.</text>
</comment>
<evidence type="ECO:0000259" key="11">
    <source>
        <dbReference type="Pfam" id="PF00534"/>
    </source>
</evidence>
<keyword evidence="7" id="KW-0808">Transferase</keyword>
<feature type="region of interest" description="Disordered" evidence="10">
    <location>
        <begin position="1"/>
        <end position="23"/>
    </location>
</feature>
<reference evidence="14" key="1">
    <citation type="journal article" date="2021" name="Proc. Natl. Acad. Sci. U.S.A.">
        <title>Three genomes in the algal genus Volvox reveal the fate of a haploid sex-determining region after a transition to homothallism.</title>
        <authorList>
            <person name="Yamamoto K."/>
            <person name="Hamaji T."/>
            <person name="Kawai-Toyooka H."/>
            <person name="Matsuzaki R."/>
            <person name="Takahashi F."/>
            <person name="Nishimura Y."/>
            <person name="Kawachi M."/>
            <person name="Noguchi H."/>
            <person name="Minakuchi Y."/>
            <person name="Umen J.G."/>
            <person name="Toyoda A."/>
            <person name="Nozaki H."/>
        </authorList>
    </citation>
    <scope>NUCLEOTIDE SEQUENCE</scope>
    <source>
        <strain evidence="14">NIES-3785</strain>
        <strain evidence="13">NIES-3786</strain>
    </source>
</reference>
<dbReference type="GO" id="GO:0009011">
    <property type="term" value="F:alpha-1,4-glucan glucosyltransferase (ADP-glucose donor) activity"/>
    <property type="evidence" value="ECO:0007669"/>
    <property type="project" value="UniProtKB-EC"/>
</dbReference>
<dbReference type="Pfam" id="PF08323">
    <property type="entry name" value="Glyco_transf_5"/>
    <property type="match status" value="1"/>
</dbReference>
<evidence type="ECO:0000256" key="6">
    <source>
        <dbReference type="ARBA" id="ARBA00022676"/>
    </source>
</evidence>
<keyword evidence="8" id="KW-0750">Starch biosynthesis</keyword>
<gene>
    <name evidence="13" type="ORF">Vretifemale_1669</name>
    <name evidence="14" type="ORF">Vretimale_4101</name>
</gene>
<evidence type="ECO:0000259" key="12">
    <source>
        <dbReference type="Pfam" id="PF08323"/>
    </source>
</evidence>
<dbReference type="GO" id="GO:0009507">
    <property type="term" value="C:chloroplast"/>
    <property type="evidence" value="ECO:0007669"/>
    <property type="project" value="TreeGrafter"/>
</dbReference>
<dbReference type="Gene3D" id="3.40.50.2000">
    <property type="entry name" value="Glycogen Phosphorylase B"/>
    <property type="match status" value="2"/>
</dbReference>
<feature type="compositionally biased region" description="Low complexity" evidence="10">
    <location>
        <begin position="241"/>
        <end position="266"/>
    </location>
</feature>
<dbReference type="CDD" id="cd03791">
    <property type="entry name" value="GT5_Glycogen_synthase_DULL1-like"/>
    <property type="match status" value="1"/>
</dbReference>
<dbReference type="InterPro" id="IPR013534">
    <property type="entry name" value="Starch_synth_cat_dom"/>
</dbReference>
<dbReference type="UniPathway" id="UPA00152"/>
<dbReference type="InterPro" id="IPR001296">
    <property type="entry name" value="Glyco_trans_1"/>
</dbReference>
<sequence>MNTNCLPATSSARELRRTVGPSGCARRAARNVSHQSFFLNSFQQKQRPAVTSDLGPEPLASSGKPSSVSQPPEEDFLHRVRKMQRRIAKLKRLQERLTQIKEEEGFQQAYAEALAADPDSDSDADDGDLSTASTPSTLVGSPPRLPVPSPSASADELRQWVAAVVAQSAARAGSLKATARTGSSSDSNNRSTSTSNQTGLSGIRGHEGREVGTSPPAAYPPPPSTSQQPLRPALTPTEGHTSATAPPGGAGSSSNINNRGGSSRGATASVSGFIDTANQACVGGRTEGEGGGGGLRRYTVRYPTATSQPVFVQMPPAGAQSGSSFSPDTCAPAGGPLLGSLSASAASAAASAAAASAASASAASASAAAASAASASAASVAPPAPTAGSVPAAAAAPSTQPQKQSISPPGPPPSSQSASASETASADRSSPSTTSEWRRAATPAAIVPPPQEPRPAPPPQAPLPQQQLTSPLPAACAATDNKDAPFPQPVPADVPSPPRDPNAELRATVFPESLTCTNPYTLYDMPLPPLPLRESWRTAAERRAEAVIAGAAATPAAPPLGGATAGQVREAERPRDLVFVTAEVAPWSKTGGLGDVMGALPRALAARGHRVMVVSPRYLSPSTSDRYKGLTDTGVRASLDLGPRRQGEGGVHQVGYFHTHKDDVDWVFVDHISYHREGTPYGNAHETYGDNLFRFSLLCLAACEAPLLLNIGGHRRGTPPGLPYGQDVTFIANDWHAGLVPVYVAAKYRKHGVFKTARCVLALHNLAHQGAHPPHCFGSLGLPGEWYGALEWIQTPGAGATQGAGGPDHIPTINILKAALVTSDRLVTVSPAYAWEITAGLKISGTADGGADGMSREVQRRGVSGNGGATGRGRCDREDHGMGLGSLLRQRAADLSGIVNGIDTSEWDPRTDPYLPRNYHEGSLGGKGLCKAALQGALNLPVDPAAPMVGFIGRLDYQKGPDLVLQALPKLVAAGCQVILLGSGAPDYEEAFRAAAVAFPANVRAHVGFSVPLSHRILAAADILLMPSRFEPCGLNQLYAMRYGTVPVAHGTGGLRDTIDDVKPFLGEAEREGLEDLDELFATGLAWGRRTASRSADDPSTNNTYYQDYSGSSARYGPADEDDDMYGVDQYNDDDDEVPAWRRGLPRLNRNHDPGTGWTFAPACCEALLDAVTAALAVYEHYPDKWRRIQIAGMRRDFSWGRAARRWEAVMEDVHAGAPYCK</sequence>
<dbReference type="EMBL" id="BNCQ01000005">
    <property type="protein sequence ID" value="GIL98729.1"/>
    <property type="molecule type" value="Genomic_DNA"/>
</dbReference>
<dbReference type="Pfam" id="PF00534">
    <property type="entry name" value="Glycos_transf_1"/>
    <property type="match status" value="1"/>
</dbReference>
<evidence type="ECO:0000313" key="15">
    <source>
        <dbReference type="Proteomes" id="UP000722791"/>
    </source>
</evidence>
<dbReference type="EMBL" id="BNCP01000002">
    <property type="protein sequence ID" value="GIL71027.1"/>
    <property type="molecule type" value="Genomic_DNA"/>
</dbReference>
<keyword evidence="9" id="KW-0035">Amyloplast</keyword>
<name>A0A8J4DA37_9CHLO</name>
<feature type="region of interest" description="Disordered" evidence="10">
    <location>
        <begin position="365"/>
        <end position="502"/>
    </location>
</feature>
<evidence type="ECO:0000256" key="10">
    <source>
        <dbReference type="SAM" id="MobiDB-lite"/>
    </source>
</evidence>
<dbReference type="GO" id="GO:0004373">
    <property type="term" value="F:alpha-1,4-glucan glucosyltransferase (UDP-glucose donor) activity"/>
    <property type="evidence" value="ECO:0007669"/>
    <property type="project" value="InterPro"/>
</dbReference>
<evidence type="ECO:0000313" key="13">
    <source>
        <dbReference type="EMBL" id="GIL71027.1"/>
    </source>
</evidence>
<dbReference type="OrthoDB" id="549652at2759"/>
<dbReference type="Proteomes" id="UP000722791">
    <property type="component" value="Unassembled WGS sequence"/>
</dbReference>
<feature type="region of interest" description="Disordered" evidence="10">
    <location>
        <begin position="109"/>
        <end position="156"/>
    </location>
</feature>
<dbReference type="AlphaFoldDB" id="A0A8J4DA37"/>
<feature type="region of interest" description="Disordered" evidence="10">
    <location>
        <begin position="1092"/>
        <end position="1122"/>
    </location>
</feature>
<evidence type="ECO:0000313" key="16">
    <source>
        <dbReference type="Proteomes" id="UP000747110"/>
    </source>
</evidence>
<feature type="region of interest" description="Disordered" evidence="10">
    <location>
        <begin position="39"/>
        <end position="76"/>
    </location>
</feature>
<dbReference type="GO" id="GO:0009501">
    <property type="term" value="C:amyloplast"/>
    <property type="evidence" value="ECO:0007669"/>
    <property type="project" value="UniProtKB-SubCell"/>
</dbReference>
<dbReference type="Proteomes" id="UP000747110">
    <property type="component" value="Unassembled WGS sequence"/>
</dbReference>
<feature type="domain" description="Glycosyl transferase family 1" evidence="11">
    <location>
        <begin position="946"/>
        <end position="1062"/>
    </location>
</feature>
<comment type="catalytic activity">
    <reaction evidence="1">
        <text>[(1-&gt;4)-alpha-D-glucosyl](n) + ADP-alpha-D-glucose = [(1-&gt;4)-alpha-D-glucosyl](n+1) + ADP + H(+)</text>
        <dbReference type="Rhea" id="RHEA:18189"/>
        <dbReference type="Rhea" id="RHEA-COMP:9584"/>
        <dbReference type="Rhea" id="RHEA-COMP:9587"/>
        <dbReference type="ChEBI" id="CHEBI:15378"/>
        <dbReference type="ChEBI" id="CHEBI:15444"/>
        <dbReference type="ChEBI" id="CHEBI:57498"/>
        <dbReference type="ChEBI" id="CHEBI:456216"/>
        <dbReference type="EC" id="2.4.1.21"/>
    </reaction>
</comment>
<keyword evidence="9" id="KW-0934">Plastid</keyword>
<feature type="region of interest" description="Disordered" evidence="10">
    <location>
        <begin position="168"/>
        <end position="300"/>
    </location>
</feature>
<feature type="compositionally biased region" description="Pro residues" evidence="10">
    <location>
        <begin position="486"/>
        <end position="500"/>
    </location>
</feature>
<evidence type="ECO:0000256" key="9">
    <source>
        <dbReference type="ARBA" id="ARBA00023234"/>
    </source>
</evidence>
<evidence type="ECO:0000313" key="14">
    <source>
        <dbReference type="EMBL" id="GIL98729.1"/>
    </source>
</evidence>
<dbReference type="HAMAP" id="MF_00484">
    <property type="entry name" value="Glycogen_synth"/>
    <property type="match status" value="1"/>
</dbReference>
<feature type="compositionally biased region" description="Pro residues" evidence="10">
    <location>
        <begin position="446"/>
        <end position="462"/>
    </location>
</feature>
<protein>
    <recommendedName>
        <fullName evidence="5">starch synthase</fullName>
        <ecNumber evidence="5">2.4.1.21</ecNumber>
    </recommendedName>
</protein>
<feature type="compositionally biased region" description="Low complexity" evidence="10">
    <location>
        <begin position="415"/>
        <end position="430"/>
    </location>
</feature>
<feature type="compositionally biased region" description="Acidic residues" evidence="10">
    <location>
        <begin position="118"/>
        <end position="128"/>
    </location>
</feature>
<dbReference type="EC" id="2.4.1.21" evidence="5"/>
<proteinExistence type="inferred from homology"/>
<feature type="compositionally biased region" description="Polar residues" evidence="10">
    <location>
        <begin position="1098"/>
        <end position="1113"/>
    </location>
</feature>
<comment type="caution">
    <text evidence="14">The sequence shown here is derived from an EMBL/GenBank/DDBJ whole genome shotgun (WGS) entry which is preliminary data.</text>
</comment>
<evidence type="ECO:0000256" key="3">
    <source>
        <dbReference type="ARBA" id="ARBA00004727"/>
    </source>
</evidence>
<comment type="similarity">
    <text evidence="4">Belongs to the glycosyltransferase 1 family. Bacterial/plant glycogen synthase subfamily.</text>
</comment>
<feature type="compositionally biased region" description="Low complexity" evidence="10">
    <location>
        <begin position="463"/>
        <end position="475"/>
    </location>
</feature>
<evidence type="ECO:0000256" key="5">
    <source>
        <dbReference type="ARBA" id="ARBA00012588"/>
    </source>
</evidence>
<keyword evidence="6" id="KW-0328">Glycosyltransferase</keyword>
<keyword evidence="16" id="KW-1185">Reference proteome</keyword>
<feature type="compositionally biased region" description="Low complexity" evidence="10">
    <location>
        <begin position="181"/>
        <end position="196"/>
    </location>
</feature>
<dbReference type="PANTHER" id="PTHR45825">
    <property type="entry name" value="GRANULE-BOUND STARCH SYNTHASE 1, CHLOROPLASTIC/AMYLOPLASTIC"/>
    <property type="match status" value="1"/>
</dbReference>
<evidence type="ECO:0000256" key="7">
    <source>
        <dbReference type="ARBA" id="ARBA00022679"/>
    </source>
</evidence>
<organism evidence="14 15">
    <name type="scientific">Volvox reticuliferus</name>
    <dbReference type="NCBI Taxonomy" id="1737510"/>
    <lineage>
        <taxon>Eukaryota</taxon>
        <taxon>Viridiplantae</taxon>
        <taxon>Chlorophyta</taxon>
        <taxon>core chlorophytes</taxon>
        <taxon>Chlorophyceae</taxon>
        <taxon>CS clade</taxon>
        <taxon>Chlamydomonadales</taxon>
        <taxon>Volvocaceae</taxon>
        <taxon>Volvox</taxon>
    </lineage>
</organism>
<evidence type="ECO:0000256" key="2">
    <source>
        <dbReference type="ARBA" id="ARBA00004602"/>
    </source>
</evidence>
<dbReference type="InterPro" id="IPR011835">
    <property type="entry name" value="GS/SS"/>
</dbReference>
<feature type="domain" description="Starch synthase catalytic" evidence="12">
    <location>
        <begin position="578"/>
        <end position="839"/>
    </location>
</feature>
<dbReference type="FunFam" id="3.40.50.2000:FF:000090">
    <property type="entry name" value="Starch synthase, chloroplastic/amyloplastic"/>
    <property type="match status" value="1"/>
</dbReference>
<evidence type="ECO:0000256" key="1">
    <source>
        <dbReference type="ARBA" id="ARBA00001478"/>
    </source>
</evidence>
<feature type="region of interest" description="Disordered" evidence="10">
    <location>
        <begin position="312"/>
        <end position="338"/>
    </location>
</feature>
<feature type="compositionally biased region" description="Low complexity" evidence="10">
    <location>
        <begin position="365"/>
        <end position="407"/>
    </location>
</feature>
<feature type="compositionally biased region" description="Polar residues" evidence="10">
    <location>
        <begin position="1"/>
        <end position="12"/>
    </location>
</feature>
<dbReference type="PANTHER" id="PTHR45825:SF11">
    <property type="entry name" value="ALPHA AMYLASE DOMAIN-CONTAINING PROTEIN"/>
    <property type="match status" value="1"/>
</dbReference>
<evidence type="ECO:0000256" key="8">
    <source>
        <dbReference type="ARBA" id="ARBA00022922"/>
    </source>
</evidence>
<dbReference type="SUPFAM" id="SSF53756">
    <property type="entry name" value="UDP-Glycosyltransferase/glycogen phosphorylase"/>
    <property type="match status" value="2"/>
</dbReference>
<accession>A0A8J4DA37</accession>
<evidence type="ECO:0000256" key="4">
    <source>
        <dbReference type="ARBA" id="ARBA00010281"/>
    </source>
</evidence>